<dbReference type="InterPro" id="IPR014729">
    <property type="entry name" value="Rossmann-like_a/b/a_fold"/>
</dbReference>
<reference evidence="3" key="1">
    <citation type="submission" date="2009-10" db="EMBL/GenBank/DDBJ databases">
        <title>Diversity of trophic interactions inside an arsenic-rich microbial ecosystem.</title>
        <authorList>
            <person name="Bertin P.N."/>
            <person name="Heinrich-Salmeron A."/>
            <person name="Pelletier E."/>
            <person name="Goulhen-Chollet F."/>
            <person name="Arsene-Ploetze F."/>
            <person name="Gallien S."/>
            <person name="Calteau A."/>
            <person name="Vallenet D."/>
            <person name="Casiot C."/>
            <person name="Chane-Woon-Ming B."/>
            <person name="Giloteaux L."/>
            <person name="Barakat M."/>
            <person name="Bonnefoy V."/>
            <person name="Bruneel O."/>
            <person name="Chandler M."/>
            <person name="Cleiss J."/>
            <person name="Duran R."/>
            <person name="Elbaz-Poulichet F."/>
            <person name="Fonknechten N."/>
            <person name="Lauga B."/>
            <person name="Mornico D."/>
            <person name="Ortet P."/>
            <person name="Schaeffer C."/>
            <person name="Siguier P."/>
            <person name="Alexander Thil Smith A."/>
            <person name="Van Dorsselaer A."/>
            <person name="Weissenbach J."/>
            <person name="Medigue C."/>
            <person name="Le Paslier D."/>
        </authorList>
    </citation>
    <scope>NUCLEOTIDE SEQUENCE</scope>
</reference>
<dbReference type="CDD" id="cd00293">
    <property type="entry name" value="USP-like"/>
    <property type="match status" value="1"/>
</dbReference>
<name>E6PH52_9ZZZZ</name>
<feature type="domain" description="UspA" evidence="2">
    <location>
        <begin position="48"/>
        <end position="181"/>
    </location>
</feature>
<keyword evidence="1" id="KW-0472">Membrane</keyword>
<dbReference type="EMBL" id="CABL01000016">
    <property type="protein sequence ID" value="CBH75790.1"/>
    <property type="molecule type" value="Genomic_DNA"/>
</dbReference>
<organism evidence="3">
    <name type="scientific">mine drainage metagenome</name>
    <dbReference type="NCBI Taxonomy" id="410659"/>
    <lineage>
        <taxon>unclassified sequences</taxon>
        <taxon>metagenomes</taxon>
        <taxon>ecological metagenomes</taxon>
    </lineage>
</organism>
<keyword evidence="1" id="KW-1133">Transmembrane helix</keyword>
<gene>
    <name evidence="3" type="ORF">CARN1_1188</name>
</gene>
<dbReference type="Pfam" id="PF00582">
    <property type="entry name" value="Usp"/>
    <property type="match status" value="1"/>
</dbReference>
<evidence type="ECO:0000313" key="3">
    <source>
        <dbReference type="EMBL" id="CBH75790.1"/>
    </source>
</evidence>
<comment type="caution">
    <text evidence="3">The sequence shown here is derived from an EMBL/GenBank/DDBJ whole genome shotgun (WGS) entry which is preliminary data.</text>
</comment>
<sequence length="207" mass="22326">MIAIDPVGAVIAVALVVAVVATLWWMLHPPISKVQEIARDAETELERMVGSIIVVFAENIASQHMMALAAKLAKGERSELLAIYVVSVPYSLPPDAEMTDEERRALDALGAAQAIAAKADINLRTETVKARSTKQAVLDIAKRERANLIVLGSFREGKYTAAPLSRTIEEIAAEAKCDVLIGVEGKHGNLLVDQVGFEQFEQGEKAP</sequence>
<proteinExistence type="predicted"/>
<feature type="transmembrane region" description="Helical" evidence="1">
    <location>
        <begin position="7"/>
        <end position="27"/>
    </location>
</feature>
<dbReference type="InterPro" id="IPR006016">
    <property type="entry name" value="UspA"/>
</dbReference>
<dbReference type="SUPFAM" id="SSF52402">
    <property type="entry name" value="Adenine nucleotide alpha hydrolases-like"/>
    <property type="match status" value="1"/>
</dbReference>
<keyword evidence="1" id="KW-0812">Transmembrane</keyword>
<accession>E6PH52</accession>
<dbReference type="AlphaFoldDB" id="E6PH52"/>
<dbReference type="Gene3D" id="3.40.50.620">
    <property type="entry name" value="HUPs"/>
    <property type="match status" value="1"/>
</dbReference>
<protein>
    <recommendedName>
        <fullName evidence="2">UspA domain-containing protein</fullName>
    </recommendedName>
</protein>
<evidence type="ECO:0000256" key="1">
    <source>
        <dbReference type="SAM" id="Phobius"/>
    </source>
</evidence>
<evidence type="ECO:0000259" key="2">
    <source>
        <dbReference type="Pfam" id="PF00582"/>
    </source>
</evidence>